<reference evidence="23 24" key="1">
    <citation type="journal article" date="2009" name="Science">
        <title>Genome sequence, comparative analysis, and population genetics of the domestic horse.</title>
        <authorList>
            <consortium name="Broad Institute Genome Sequencing Platform"/>
            <consortium name="Broad Institute Whole Genome Assembly Team"/>
            <person name="Wade C.M."/>
            <person name="Giulotto E."/>
            <person name="Sigurdsson S."/>
            <person name="Zoli M."/>
            <person name="Gnerre S."/>
            <person name="Imsland F."/>
            <person name="Lear T.L."/>
            <person name="Adelson D.L."/>
            <person name="Bailey E."/>
            <person name="Bellone R.R."/>
            <person name="Bloecker H."/>
            <person name="Distl O."/>
            <person name="Edgar R.C."/>
            <person name="Garber M."/>
            <person name="Leeb T."/>
            <person name="Mauceli E."/>
            <person name="MacLeod J.N."/>
            <person name="Penedo M.C.T."/>
            <person name="Raison J.M."/>
            <person name="Sharpe T."/>
            <person name="Vogel J."/>
            <person name="Andersson L."/>
            <person name="Antczak D.F."/>
            <person name="Biagi T."/>
            <person name="Binns M.M."/>
            <person name="Chowdhary B.P."/>
            <person name="Coleman S.J."/>
            <person name="Della Valle G."/>
            <person name="Fryc S."/>
            <person name="Guerin G."/>
            <person name="Hasegawa T."/>
            <person name="Hill E.W."/>
            <person name="Jurka J."/>
            <person name="Kiialainen A."/>
            <person name="Lindgren G."/>
            <person name="Liu J."/>
            <person name="Magnani E."/>
            <person name="Mickelson J.R."/>
            <person name="Murray J."/>
            <person name="Nergadze S.G."/>
            <person name="Onofrio R."/>
            <person name="Pedroni S."/>
            <person name="Piras M.F."/>
            <person name="Raudsepp T."/>
            <person name="Rocchi M."/>
            <person name="Roeed K.H."/>
            <person name="Ryder O.A."/>
            <person name="Searle S."/>
            <person name="Skow L."/>
            <person name="Swinburne J.E."/>
            <person name="Syvaenen A.C."/>
            <person name="Tozaki T."/>
            <person name="Valberg S.J."/>
            <person name="Vaudin M."/>
            <person name="White J.R."/>
            <person name="Zody M.C."/>
            <person name="Lander E.S."/>
            <person name="Lindblad-Toh K."/>
        </authorList>
    </citation>
    <scope>NUCLEOTIDE SEQUENCE [LARGE SCALE GENOMIC DNA]</scope>
    <source>
        <strain evidence="23 24">Thoroughbred</strain>
    </source>
</reference>
<evidence type="ECO:0000259" key="22">
    <source>
        <dbReference type="SMART" id="SM01166"/>
    </source>
</evidence>
<dbReference type="GO" id="GO:0007030">
    <property type="term" value="P:Golgi organization"/>
    <property type="evidence" value="ECO:0007669"/>
    <property type="project" value="Ensembl"/>
</dbReference>
<dbReference type="FunCoup" id="F7ALQ9">
    <property type="interactions" value="1279"/>
</dbReference>
<reference evidence="23" key="3">
    <citation type="submission" date="2025-09" db="UniProtKB">
        <authorList>
            <consortium name="Ensembl"/>
        </authorList>
    </citation>
    <scope>IDENTIFICATION</scope>
    <source>
        <strain evidence="23">Thoroughbred</strain>
    </source>
</reference>
<evidence type="ECO:0000256" key="10">
    <source>
        <dbReference type="ARBA" id="ARBA00022574"/>
    </source>
</evidence>
<dbReference type="GO" id="GO:0006895">
    <property type="term" value="P:Golgi to endosome transport"/>
    <property type="evidence" value="ECO:0007669"/>
    <property type="project" value="Ensembl"/>
</dbReference>
<feature type="repeat" description="WD" evidence="19">
    <location>
        <begin position="588"/>
        <end position="630"/>
    </location>
</feature>
<evidence type="ECO:0000256" key="2">
    <source>
        <dbReference type="ARBA" id="ARBA00004514"/>
    </source>
</evidence>
<evidence type="ECO:0000256" key="8">
    <source>
        <dbReference type="ARBA" id="ARBA00022499"/>
    </source>
</evidence>
<keyword evidence="17" id="KW-0968">Cytoplasmic vesicle</keyword>
<dbReference type="Gene3D" id="2.130.10.10">
    <property type="entry name" value="YVTN repeat-like/Quinoprotein amine dehydrogenase"/>
    <property type="match status" value="2"/>
</dbReference>
<dbReference type="FunFam" id="2.130.10.10:FF:000076">
    <property type="entry name" value="Coronin"/>
    <property type="match status" value="1"/>
</dbReference>
<dbReference type="InterPro" id="IPR001680">
    <property type="entry name" value="WD40_rpt"/>
</dbReference>
<dbReference type="InterPro" id="IPR015048">
    <property type="entry name" value="DUF1899"/>
</dbReference>
<dbReference type="PANTHER" id="PTHR10856:SF20">
    <property type="entry name" value="CORONIN-7"/>
    <property type="match status" value="1"/>
</dbReference>
<keyword evidence="25" id="KW-1267">Proteomics identification</keyword>
<keyword evidence="12" id="KW-0832">Ubl conjugation</keyword>
<feature type="compositionally biased region" description="Low complexity" evidence="21">
    <location>
        <begin position="423"/>
        <end position="457"/>
    </location>
</feature>
<dbReference type="GO" id="GO:0000139">
    <property type="term" value="C:Golgi membrane"/>
    <property type="evidence" value="ECO:0007669"/>
    <property type="project" value="UniProtKB-SubCell"/>
</dbReference>
<dbReference type="GO" id="GO:0005802">
    <property type="term" value="C:trans-Golgi network"/>
    <property type="evidence" value="ECO:0007669"/>
    <property type="project" value="Ensembl"/>
</dbReference>
<feature type="domain" description="DUF1899" evidence="22">
    <location>
        <begin position="464"/>
        <end position="529"/>
    </location>
</feature>
<evidence type="ECO:0000256" key="5">
    <source>
        <dbReference type="ARBA" id="ARBA00009482"/>
    </source>
</evidence>
<dbReference type="GO" id="GO:0030041">
    <property type="term" value="P:actin filament polymerization"/>
    <property type="evidence" value="ECO:0007669"/>
    <property type="project" value="Ensembl"/>
</dbReference>
<dbReference type="Bgee" id="ENSECAG00000012973">
    <property type="expression patterns" value="Expressed in triceps brachii and 23 other cell types or tissues"/>
</dbReference>
<feature type="domain" description="DUF1899" evidence="22">
    <location>
        <begin position="3"/>
        <end position="64"/>
    </location>
</feature>
<evidence type="ECO:0000256" key="18">
    <source>
        <dbReference type="ARBA" id="ARBA00024838"/>
    </source>
</evidence>
<evidence type="ECO:0000256" key="13">
    <source>
        <dbReference type="ARBA" id="ARBA00022927"/>
    </source>
</evidence>
<dbReference type="GO" id="GO:0016477">
    <property type="term" value="P:cell migration"/>
    <property type="evidence" value="ECO:0007669"/>
    <property type="project" value="Ensembl"/>
</dbReference>
<dbReference type="GO" id="GO:0035332">
    <property type="term" value="P:positive regulation of hippo signaling"/>
    <property type="evidence" value="ECO:0007669"/>
    <property type="project" value="Ensembl"/>
</dbReference>
<proteinExistence type="evidence at protein level"/>
<evidence type="ECO:0000256" key="7">
    <source>
        <dbReference type="ARBA" id="ARBA00022490"/>
    </source>
</evidence>
<sequence>MNRFRVSKFRHTEARPPRREAWISDIRTGTAPSCGNHIKSSCSLIAFNSDRPGVLGIVPLEGQGEDKRHVTHLGCHSDLVTDLDFSPFDDFLLATGSADRTVKLWRLPAPGQALPSGPGLVLGPEDVQVEVLQFHPTVDGVLVSAAGTAVKVWDVAKQQPLTELAAHGDLVQGAAWSRDGALVGTTCKDKQLRIFDPRVKPEVSQSTQAHESNRDGRLAWTGTQEHLVSTGFNQMREREVKLWDTRHFSSALTSLTLDTSPGSLMPLLDPDSGLLVLAGKGESQLSCYEVAPQQPALSPVTQCLLESALRGAALVPRRALAVMGCEVLRVLQLSDTAIMPISYHVPRKTVEFHQDLFPDTAGCVPASDPHAWWAGSNQQVQRVSLHPAHRPRSSFTSRLVYPAEPPADVASPAETPVGDVDPSEGFSSPPSSLTSPSTPSSLGPSLSSTSGISTSPSQRSLQSLLGPSSKFRHAQGTVLHRDSHITNLKGLNLTTPGESDGFCANQLRVAVPLLSSGGQVAVLELRKPGRLPDTALPTLQNGAAVTDLAWDPFDPHRLAVAGEDARIRLWRVPPEGLEKVLTTPEAVLTGHTEKIYSLRFHPLAANILASSSYDLTIRIWDLQAGAERLRLQGHQDQIFGLAWSPDGQQLATVCKDGRLRVYKPRSGADPLQEGPGPEGARGARIVWVCNGLCLLVSGFDSRSERQLLLYSAQALAGGPLAILGLDVAPSTLLPSYDPDTGLVLLTGKGDTRVFLYELLPEAPFFLECNSFTSSDPHKGFVLLPKSECDVREVEFARCLRLRQTSLEPVAFRLPRVRVRLDPHSLTPSPHPSPSGALGPGWPCHETAPLAALWGTCTPSYAEIQKPQTGVPGLAILPPPPTDATVPWALVSASGQPPPPSMQKEFFQDDVFPDTAITWEPVLSAKAWLEGANGQPRLLSLQPPGMTPVSQAPREAPARRAPSSALYLEEKSDQQKKEELLNAMVAKLGNREDPLPQDSFEGVDEDEWD</sequence>
<dbReference type="PROSITE" id="PS50082">
    <property type="entry name" value="WD_REPEATS_2"/>
    <property type="match status" value="3"/>
</dbReference>
<dbReference type="SMART" id="SM00320">
    <property type="entry name" value="WD40"/>
    <property type="match status" value="7"/>
</dbReference>
<evidence type="ECO:0000256" key="12">
    <source>
        <dbReference type="ARBA" id="ARBA00022843"/>
    </source>
</evidence>
<evidence type="ECO:0000256" key="16">
    <source>
        <dbReference type="ARBA" id="ARBA00023203"/>
    </source>
</evidence>
<keyword evidence="15" id="KW-0472">Membrane</keyword>
<evidence type="ECO:0000256" key="11">
    <source>
        <dbReference type="ARBA" id="ARBA00022737"/>
    </source>
</evidence>
<dbReference type="AlphaFoldDB" id="F7ALQ9"/>
<evidence type="ECO:0000256" key="6">
    <source>
        <dbReference type="ARBA" id="ARBA00022448"/>
    </source>
</evidence>
<dbReference type="PROSITE" id="PS00678">
    <property type="entry name" value="WD_REPEATS_1"/>
    <property type="match status" value="1"/>
</dbReference>
<dbReference type="SUPFAM" id="SSF50998">
    <property type="entry name" value="Quinoprotein alcohol dehydrogenase-like"/>
    <property type="match status" value="1"/>
</dbReference>
<keyword evidence="8" id="KW-1017">Isopeptide bond</keyword>
<comment type="subcellular location">
    <subcellularLocation>
        <location evidence="2">Cytoplasm</location>
        <location evidence="2">Cytosol</location>
    </subcellularLocation>
    <subcellularLocation>
        <location evidence="3">Cytoplasmic vesicle</location>
    </subcellularLocation>
    <subcellularLocation>
        <location evidence="1">Golgi apparatus membrane</location>
    </subcellularLocation>
    <subcellularLocation>
        <location evidence="4">Golgi apparatus</location>
        <location evidence="4">trans-Golgi network</location>
    </subcellularLocation>
</comment>
<dbReference type="ExpressionAtlas" id="F7ALQ9">
    <property type="expression patterns" value="baseline"/>
</dbReference>
<name>F7ALQ9_HORSE</name>
<evidence type="ECO:0000256" key="21">
    <source>
        <dbReference type="SAM" id="MobiDB-lite"/>
    </source>
</evidence>
<dbReference type="InterPro" id="IPR015943">
    <property type="entry name" value="WD40/YVTN_repeat-like_dom_sf"/>
</dbReference>
<dbReference type="GO" id="GO:0003779">
    <property type="term" value="F:actin binding"/>
    <property type="evidence" value="ECO:0007669"/>
    <property type="project" value="UniProtKB-KW"/>
</dbReference>
<feature type="region of interest" description="Disordered" evidence="21">
    <location>
        <begin position="986"/>
        <end position="1008"/>
    </location>
</feature>
<dbReference type="InterPro" id="IPR011047">
    <property type="entry name" value="Quinoprotein_ADH-like_sf"/>
</dbReference>
<dbReference type="GO" id="GO:0030010">
    <property type="term" value="P:establishment of cell polarity"/>
    <property type="evidence" value="ECO:0007669"/>
    <property type="project" value="Ensembl"/>
</dbReference>
<dbReference type="PaxDb" id="9796-ENSECAP00000011212"/>
<evidence type="ECO:0000256" key="19">
    <source>
        <dbReference type="PROSITE-ProRule" id="PRU00221"/>
    </source>
</evidence>
<dbReference type="STRING" id="9796.ENSECAP00000011212"/>
<dbReference type="GeneTree" id="ENSGT00940000156606"/>
<keyword evidence="11 20" id="KW-0677">Repeat</keyword>
<comment type="similarity">
    <text evidence="5 20">Belongs to the WD repeat coronin family.</text>
</comment>
<dbReference type="InterPro" id="IPR019775">
    <property type="entry name" value="WD40_repeat_CS"/>
</dbReference>
<keyword evidence="7" id="KW-0963">Cytoplasm</keyword>
<keyword evidence="6" id="KW-0813">Transport</keyword>
<feature type="compositionally biased region" description="Low complexity" evidence="21">
    <location>
        <begin position="949"/>
        <end position="964"/>
    </location>
</feature>
<dbReference type="GO" id="GO:0015031">
    <property type="term" value="P:protein transport"/>
    <property type="evidence" value="ECO:0007669"/>
    <property type="project" value="UniProtKB-KW"/>
</dbReference>
<gene>
    <name evidence="23" type="primary">CORO7</name>
</gene>
<keyword evidence="14" id="KW-0333">Golgi apparatus</keyword>
<dbReference type="PANTHER" id="PTHR10856">
    <property type="entry name" value="CORONIN"/>
    <property type="match status" value="1"/>
</dbReference>
<comment type="function">
    <text evidence="18">F-actin regulator involved in anterograde Golgi to endosome transport: upon ubiquitination via 'Lys-33'-linked ubiquitin chains by the BCR(KLHL20) E3 ubiquitin ligase complex, interacts with EPS15 and localizes to the trans-Golgi network, where it promotes actin polymerization, thereby facilitating post-Golgi trafficking. May play a role in the maintenance of the Golgi apparatus morphology.</text>
</comment>
<dbReference type="Proteomes" id="UP000002281">
    <property type="component" value="Chromosome 13"/>
</dbReference>
<feature type="region of interest" description="Disordered" evidence="21">
    <location>
        <begin position="404"/>
        <end position="464"/>
    </location>
</feature>
<dbReference type="Pfam" id="PF16300">
    <property type="entry name" value="WD40_4"/>
    <property type="match status" value="2"/>
</dbReference>
<keyword evidence="24" id="KW-1185">Reference proteome</keyword>
<dbReference type="InterPro" id="IPR015505">
    <property type="entry name" value="Coronin"/>
</dbReference>
<reference evidence="23" key="2">
    <citation type="submission" date="2025-08" db="UniProtKB">
        <authorList>
            <consortium name="Ensembl"/>
        </authorList>
    </citation>
    <scope>IDENTIFICATION</scope>
    <source>
        <strain evidence="23">Thoroughbred</strain>
    </source>
</reference>
<evidence type="ECO:0000313" key="24">
    <source>
        <dbReference type="Proteomes" id="UP000002281"/>
    </source>
</evidence>
<evidence type="ECO:0000256" key="14">
    <source>
        <dbReference type="ARBA" id="ARBA00023034"/>
    </source>
</evidence>
<feature type="repeat" description="WD" evidence="19">
    <location>
        <begin position="73"/>
        <end position="107"/>
    </location>
</feature>
<evidence type="ECO:0007829" key="25">
    <source>
        <dbReference type="PeptideAtlas" id="F7ALQ9"/>
    </source>
</evidence>
<evidence type="ECO:0000256" key="4">
    <source>
        <dbReference type="ARBA" id="ARBA00004601"/>
    </source>
</evidence>
<dbReference type="Pfam" id="PF08953">
    <property type="entry name" value="DUF1899"/>
    <property type="match status" value="2"/>
</dbReference>
<keyword evidence="13" id="KW-0653">Protein transport</keyword>
<dbReference type="FunFam" id="2.130.10.10:FF:000310">
    <property type="entry name" value="Coronin"/>
    <property type="match status" value="1"/>
</dbReference>
<protein>
    <recommendedName>
        <fullName evidence="20">Coronin</fullName>
    </recommendedName>
</protein>
<dbReference type="SMART" id="SM01167">
    <property type="entry name" value="DUF1900"/>
    <property type="match status" value="2"/>
</dbReference>
<feature type="region of interest" description="Disordered" evidence="21">
    <location>
        <begin position="935"/>
        <end position="974"/>
    </location>
</feature>
<organism evidence="23 24">
    <name type="scientific">Equus caballus</name>
    <name type="common">Horse</name>
    <dbReference type="NCBI Taxonomy" id="9796"/>
    <lineage>
        <taxon>Eukaryota</taxon>
        <taxon>Metazoa</taxon>
        <taxon>Chordata</taxon>
        <taxon>Craniata</taxon>
        <taxon>Vertebrata</taxon>
        <taxon>Euteleostomi</taxon>
        <taxon>Mammalia</taxon>
        <taxon>Eutheria</taxon>
        <taxon>Laurasiatheria</taxon>
        <taxon>Perissodactyla</taxon>
        <taxon>Equidae</taxon>
        <taxon>Equus</taxon>
    </lineage>
</organism>
<evidence type="ECO:0000256" key="20">
    <source>
        <dbReference type="RuleBase" id="RU280818"/>
    </source>
</evidence>
<evidence type="ECO:0000256" key="1">
    <source>
        <dbReference type="ARBA" id="ARBA00004394"/>
    </source>
</evidence>
<evidence type="ECO:0000256" key="9">
    <source>
        <dbReference type="ARBA" id="ARBA00022553"/>
    </source>
</evidence>
<dbReference type="GO" id="GO:0005829">
    <property type="term" value="C:cytosol"/>
    <property type="evidence" value="ECO:0007669"/>
    <property type="project" value="UniProtKB-SubCell"/>
</dbReference>
<evidence type="ECO:0000256" key="15">
    <source>
        <dbReference type="ARBA" id="ARBA00023136"/>
    </source>
</evidence>
<keyword evidence="10 19" id="KW-0853">WD repeat</keyword>
<dbReference type="GO" id="GO:0031410">
    <property type="term" value="C:cytoplasmic vesicle"/>
    <property type="evidence" value="ECO:0007669"/>
    <property type="project" value="UniProtKB-SubCell"/>
</dbReference>
<keyword evidence="9" id="KW-0597">Phosphoprotein</keyword>
<dbReference type="PROSITE" id="PS50294">
    <property type="entry name" value="WD_REPEATS_REGION"/>
    <property type="match status" value="3"/>
</dbReference>
<dbReference type="Pfam" id="PF00400">
    <property type="entry name" value="WD40"/>
    <property type="match status" value="5"/>
</dbReference>
<accession>F7ALQ9</accession>
<dbReference type="Ensembl" id="ENSECAT00000014066.4">
    <property type="protein sequence ID" value="ENSECAP00000011212.4"/>
    <property type="gene ID" value="ENSECAG00000012973.4"/>
</dbReference>
<feature type="repeat" description="WD" evidence="19">
    <location>
        <begin position="631"/>
        <end position="672"/>
    </location>
</feature>
<evidence type="ECO:0000313" key="23">
    <source>
        <dbReference type="Ensembl" id="ENSECAP00000011212.4"/>
    </source>
</evidence>
<dbReference type="SMART" id="SM01166">
    <property type="entry name" value="DUF1899"/>
    <property type="match status" value="2"/>
</dbReference>
<keyword evidence="16" id="KW-0009">Actin-binding</keyword>
<evidence type="ECO:0000256" key="3">
    <source>
        <dbReference type="ARBA" id="ARBA00004541"/>
    </source>
</evidence>
<evidence type="ECO:0000256" key="17">
    <source>
        <dbReference type="ARBA" id="ARBA00023329"/>
    </source>
</evidence>
<dbReference type="InParanoid" id="F7ALQ9"/>